<dbReference type="EMBL" id="JAPWTK010000009">
    <property type="protein sequence ID" value="KAJ8960334.1"/>
    <property type="molecule type" value="Genomic_DNA"/>
</dbReference>
<proteinExistence type="predicted"/>
<evidence type="ECO:0000313" key="2">
    <source>
        <dbReference type="Proteomes" id="UP001162162"/>
    </source>
</evidence>
<dbReference type="InterPro" id="IPR036397">
    <property type="entry name" value="RNaseH_sf"/>
</dbReference>
<dbReference type="PANTHER" id="PTHR47326">
    <property type="entry name" value="TRANSPOSABLE ELEMENT TC3 TRANSPOSASE-LIKE PROTEIN"/>
    <property type="match status" value="1"/>
</dbReference>
<accession>A0AAV8Z950</accession>
<gene>
    <name evidence="1" type="ORF">NQ318_004069</name>
</gene>
<dbReference type="PANTHER" id="PTHR47326:SF1">
    <property type="entry name" value="HTH PSQ-TYPE DOMAIN-CONTAINING PROTEIN"/>
    <property type="match status" value="1"/>
</dbReference>
<dbReference type="AlphaFoldDB" id="A0AAV8Z950"/>
<sequence>MRELHTQNPENVNFWAGIIGENIIGPIVIDGSLNGETYLALLQNNVVPTMGNLYPAERNLQLPDRRIGETWFCRMACTITRLTPLDFFLWEYVKSTVYKTKPDDLADLRRRITLAIKSITPQMLINTGHKPKNRVVKDEDEVKSEHLDYLLEKCRQISVNFRGFYLKLEEETILKTRHSENRGFPLTLKDGHLGLKNDHSISQIDHGSSVDHGSVQYFTLSTTNAVLRNSETIFGRNGLRKFLRKVRETGTLMGNRSHPRSGVHKRIAAVAQSVRENPRTSIRHRAQQLNVSRTSLRRILHKDLGLFAYNGVEQLARHLYFCPLCPHVVLAVLLVCEIRCQRAFLVHTQFFCGYKKKIDPLLHLITHVQLNVGMLARIDVGTHVSGRSVLGERLCVAVLHEVPVQLNGIAQYLRRDYRGLARQRLQNNI</sequence>
<comment type="caution">
    <text evidence="1">The sequence shown here is derived from an EMBL/GenBank/DDBJ whole genome shotgun (WGS) entry which is preliminary data.</text>
</comment>
<keyword evidence="2" id="KW-1185">Reference proteome</keyword>
<reference evidence="1" key="1">
    <citation type="journal article" date="2023" name="Insect Mol. Biol.">
        <title>Genome sequencing provides insights into the evolution of gene families encoding plant cell wall-degrading enzymes in longhorned beetles.</title>
        <authorList>
            <person name="Shin N.R."/>
            <person name="Okamura Y."/>
            <person name="Kirsch R."/>
            <person name="Pauchet Y."/>
        </authorList>
    </citation>
    <scope>NUCLEOTIDE SEQUENCE</scope>
    <source>
        <strain evidence="1">AMC_N1</strain>
    </source>
</reference>
<organism evidence="1 2">
    <name type="scientific">Aromia moschata</name>
    <dbReference type="NCBI Taxonomy" id="1265417"/>
    <lineage>
        <taxon>Eukaryota</taxon>
        <taxon>Metazoa</taxon>
        <taxon>Ecdysozoa</taxon>
        <taxon>Arthropoda</taxon>
        <taxon>Hexapoda</taxon>
        <taxon>Insecta</taxon>
        <taxon>Pterygota</taxon>
        <taxon>Neoptera</taxon>
        <taxon>Endopterygota</taxon>
        <taxon>Coleoptera</taxon>
        <taxon>Polyphaga</taxon>
        <taxon>Cucujiformia</taxon>
        <taxon>Chrysomeloidea</taxon>
        <taxon>Cerambycidae</taxon>
        <taxon>Cerambycinae</taxon>
        <taxon>Callichromatini</taxon>
        <taxon>Aromia</taxon>
    </lineage>
</organism>
<dbReference type="Gene3D" id="3.30.420.10">
    <property type="entry name" value="Ribonuclease H-like superfamily/Ribonuclease H"/>
    <property type="match status" value="2"/>
</dbReference>
<dbReference type="GO" id="GO:0003676">
    <property type="term" value="F:nucleic acid binding"/>
    <property type="evidence" value="ECO:0007669"/>
    <property type="project" value="InterPro"/>
</dbReference>
<dbReference type="Proteomes" id="UP001162162">
    <property type="component" value="Unassembled WGS sequence"/>
</dbReference>
<protein>
    <submittedName>
        <fullName evidence="1">Uncharacterized protein</fullName>
    </submittedName>
</protein>
<evidence type="ECO:0000313" key="1">
    <source>
        <dbReference type="EMBL" id="KAJ8960334.1"/>
    </source>
</evidence>
<name>A0AAV8Z950_9CUCU</name>